<dbReference type="Proteomes" id="UP000815325">
    <property type="component" value="Unassembled WGS sequence"/>
</dbReference>
<name>A0ABQ7GPA4_DUNSA</name>
<reference evidence="2" key="1">
    <citation type="submission" date="2017-08" db="EMBL/GenBank/DDBJ databases">
        <authorList>
            <person name="Polle J.E."/>
            <person name="Barry K."/>
            <person name="Cushman J."/>
            <person name="Schmutz J."/>
            <person name="Tran D."/>
            <person name="Hathwaick L.T."/>
            <person name="Yim W.C."/>
            <person name="Jenkins J."/>
            <person name="Mckie-Krisberg Z.M."/>
            <person name="Prochnik S."/>
            <person name="Lindquist E."/>
            <person name="Dockter R.B."/>
            <person name="Adam C."/>
            <person name="Molina H."/>
            <person name="Bunkerborg J."/>
            <person name="Jin E."/>
            <person name="Buchheim M."/>
            <person name="Magnuson J."/>
        </authorList>
    </citation>
    <scope>NUCLEOTIDE SEQUENCE</scope>
    <source>
        <strain evidence="2">CCAP 19/18</strain>
    </source>
</reference>
<feature type="transmembrane region" description="Helical" evidence="1">
    <location>
        <begin position="60"/>
        <end position="77"/>
    </location>
</feature>
<gene>
    <name evidence="2" type="ORF">DUNSADRAFT_5942</name>
</gene>
<proteinExistence type="predicted"/>
<protein>
    <recommendedName>
        <fullName evidence="4">Encoded protein</fullName>
    </recommendedName>
</protein>
<accession>A0ABQ7GPA4</accession>
<comment type="caution">
    <text evidence="2">The sequence shown here is derived from an EMBL/GenBank/DDBJ whole genome shotgun (WGS) entry which is preliminary data.</text>
</comment>
<dbReference type="EMBL" id="MU069660">
    <property type="protein sequence ID" value="KAF5836436.1"/>
    <property type="molecule type" value="Genomic_DNA"/>
</dbReference>
<evidence type="ECO:0000313" key="3">
    <source>
        <dbReference type="Proteomes" id="UP000815325"/>
    </source>
</evidence>
<evidence type="ECO:0000313" key="2">
    <source>
        <dbReference type="EMBL" id="KAF5836436.1"/>
    </source>
</evidence>
<organism evidence="2 3">
    <name type="scientific">Dunaliella salina</name>
    <name type="common">Green alga</name>
    <name type="synonym">Protococcus salinus</name>
    <dbReference type="NCBI Taxonomy" id="3046"/>
    <lineage>
        <taxon>Eukaryota</taxon>
        <taxon>Viridiplantae</taxon>
        <taxon>Chlorophyta</taxon>
        <taxon>core chlorophytes</taxon>
        <taxon>Chlorophyceae</taxon>
        <taxon>CS clade</taxon>
        <taxon>Chlamydomonadales</taxon>
        <taxon>Dunaliellaceae</taxon>
        <taxon>Dunaliella</taxon>
    </lineage>
</organism>
<keyword evidence="1" id="KW-0812">Transmembrane</keyword>
<keyword evidence="1" id="KW-0472">Membrane</keyword>
<evidence type="ECO:0000256" key="1">
    <source>
        <dbReference type="SAM" id="Phobius"/>
    </source>
</evidence>
<evidence type="ECO:0008006" key="4">
    <source>
        <dbReference type="Google" id="ProtNLM"/>
    </source>
</evidence>
<sequence length="99" mass="11434">MRDLLRQFFSVACDTFPTCPVQAFSLRLTNNKSSLLVLSTPSEMEMHCFCQKHRKGHSWVAYRAECCLCLCLLWYSFPGAFSKMSNNLKFVLEEEKIAV</sequence>
<keyword evidence="1" id="KW-1133">Transmembrane helix</keyword>
<keyword evidence="3" id="KW-1185">Reference proteome</keyword>